<proteinExistence type="predicted"/>
<reference evidence="1 2" key="1">
    <citation type="submission" date="2020-10" db="EMBL/GenBank/DDBJ databases">
        <title>Connecting structure to function with the recovery of over 1000 high-quality activated sludge metagenome-assembled genomes encoding full-length rRNA genes using long-read sequencing.</title>
        <authorList>
            <person name="Singleton C.M."/>
            <person name="Petriglieri F."/>
            <person name="Kristensen J.M."/>
            <person name="Kirkegaard R.H."/>
            <person name="Michaelsen T.Y."/>
            <person name="Andersen M.H."/>
            <person name="Karst S.M."/>
            <person name="Dueholm M.S."/>
            <person name="Nielsen P.H."/>
            <person name="Albertsen M."/>
        </authorList>
    </citation>
    <scope>NUCLEOTIDE SEQUENCE [LARGE SCALE GENOMIC DNA]</scope>
    <source>
        <strain evidence="1">Ribe_18-Q3-R11-54_BAT3C.373</strain>
    </source>
</reference>
<dbReference type="AlphaFoldDB" id="A0A9D7S6Z0"/>
<dbReference type="EMBL" id="JADKFW010000004">
    <property type="protein sequence ID" value="MBK9716823.1"/>
    <property type="molecule type" value="Genomic_DNA"/>
</dbReference>
<accession>A0A9D7S6Z0</accession>
<gene>
    <name evidence="1" type="ORF">IPO85_04785</name>
</gene>
<protein>
    <submittedName>
        <fullName evidence="1">Uncharacterized protein</fullName>
    </submittedName>
</protein>
<comment type="caution">
    <text evidence="1">The sequence shown here is derived from an EMBL/GenBank/DDBJ whole genome shotgun (WGS) entry which is preliminary data.</text>
</comment>
<evidence type="ECO:0000313" key="1">
    <source>
        <dbReference type="EMBL" id="MBK9716823.1"/>
    </source>
</evidence>
<name>A0A9D7S6Z0_9BACT</name>
<sequence length="271" mass="31955">MIKRYKPVKEEQQVEVNRLQELKQLKNLANTYLDFYLERQKFPEKKWKDLSNRNIALLKATINKLNKLQHDDKIAEYLEAIRPTPPLSPNATEEEYKEAFEKHSRNIAITFGQGTNLFILMEINRCSPRLSYFNDLTWFKHGNIREHLDYGIGKVDETVFEKYLPYQVNSIIETKKSFFTKSCFKDDLILLDAVLPLIEEEKFIPSNILIIVLIEGLVRKFALLVYKKQNPEISDSDSEAFAYIKNRSLEGLIKNREWKKDIPFFLPEVCN</sequence>
<evidence type="ECO:0000313" key="2">
    <source>
        <dbReference type="Proteomes" id="UP000808349"/>
    </source>
</evidence>
<dbReference type="Proteomes" id="UP000808349">
    <property type="component" value="Unassembled WGS sequence"/>
</dbReference>
<organism evidence="1 2">
    <name type="scientific">Candidatus Defluviibacterium haderslevense</name>
    <dbReference type="NCBI Taxonomy" id="2981993"/>
    <lineage>
        <taxon>Bacteria</taxon>
        <taxon>Pseudomonadati</taxon>
        <taxon>Bacteroidota</taxon>
        <taxon>Saprospiria</taxon>
        <taxon>Saprospirales</taxon>
        <taxon>Saprospiraceae</taxon>
        <taxon>Candidatus Defluviibacterium</taxon>
    </lineage>
</organism>